<organism evidence="2">
    <name type="scientific">marine sediment metagenome</name>
    <dbReference type="NCBI Taxonomy" id="412755"/>
    <lineage>
        <taxon>unclassified sequences</taxon>
        <taxon>metagenomes</taxon>
        <taxon>ecological metagenomes</taxon>
    </lineage>
</organism>
<feature type="region of interest" description="Disordered" evidence="1">
    <location>
        <begin position="94"/>
        <end position="114"/>
    </location>
</feature>
<dbReference type="AlphaFoldDB" id="A0A0F9VIR9"/>
<proteinExistence type="predicted"/>
<accession>A0A0F9VIR9</accession>
<feature type="compositionally biased region" description="Basic and acidic residues" evidence="1">
    <location>
        <begin position="94"/>
        <end position="107"/>
    </location>
</feature>
<gene>
    <name evidence="2" type="ORF">LCGC14_0401040</name>
</gene>
<name>A0A0F9VIR9_9ZZZZ</name>
<sequence>MTEPQKMTETRPQLPSFAMLDITLDVTTERVDSLEIDMLILAQEGDMRGMRDTIAHFVVDKKGVYVEPEIAQRMVGKMTIGQLKVESANLVGYLRDDAAPKETEKDSGSLSPTD</sequence>
<reference evidence="2" key="1">
    <citation type="journal article" date="2015" name="Nature">
        <title>Complex archaea that bridge the gap between prokaryotes and eukaryotes.</title>
        <authorList>
            <person name="Spang A."/>
            <person name="Saw J.H."/>
            <person name="Jorgensen S.L."/>
            <person name="Zaremba-Niedzwiedzka K."/>
            <person name="Martijn J."/>
            <person name="Lind A.E."/>
            <person name="van Eijk R."/>
            <person name="Schleper C."/>
            <person name="Guy L."/>
            <person name="Ettema T.J."/>
        </authorList>
    </citation>
    <scope>NUCLEOTIDE SEQUENCE</scope>
</reference>
<evidence type="ECO:0000256" key="1">
    <source>
        <dbReference type="SAM" id="MobiDB-lite"/>
    </source>
</evidence>
<evidence type="ECO:0000313" key="2">
    <source>
        <dbReference type="EMBL" id="KKN73401.1"/>
    </source>
</evidence>
<comment type="caution">
    <text evidence="2">The sequence shown here is derived from an EMBL/GenBank/DDBJ whole genome shotgun (WGS) entry which is preliminary data.</text>
</comment>
<dbReference type="EMBL" id="LAZR01000344">
    <property type="protein sequence ID" value="KKN73401.1"/>
    <property type="molecule type" value="Genomic_DNA"/>
</dbReference>
<protein>
    <submittedName>
        <fullName evidence="2">Uncharacterized protein</fullName>
    </submittedName>
</protein>